<proteinExistence type="predicted"/>
<sequence length="286" mass="31945">MSLVMCNGQNKGITKVLIAGASGYIGRHVTSLFTKSGFEVFTYGRDKVVTPPIVGLIEDRADFEGFFDVVVNCARPHWSQFSAHEIADVEQKLLSELDLLAAKGATKIHTSGVWLFGNASSADLRQFRLKPLDAVRLDVETIHSAIRNRWHVVYCPSLVYGGEDCQLKRIVESFASQTIQVGVPSIGYNQYVHVYDIAKFYLLLAQGRTLEKQHFIAETQGYSPAEFARLLLAAKAVTKVRKIRWEEFESENGSMAVGIEQLNLKLPISSSFEATESISEYIENYI</sequence>
<dbReference type="SUPFAM" id="SSF51735">
    <property type="entry name" value="NAD(P)-binding Rossmann-fold domains"/>
    <property type="match status" value="1"/>
</dbReference>
<dbReference type="AlphaFoldDB" id="A0A2N7NBH2"/>
<dbReference type="PANTHER" id="PTHR48079">
    <property type="entry name" value="PROTEIN YEEZ"/>
    <property type="match status" value="1"/>
</dbReference>
<reference evidence="2" key="2">
    <citation type="submission" date="2016-07" db="EMBL/GenBank/DDBJ databases">
        <authorList>
            <person name="Wan K."/>
            <person name="Booth B."/>
            <person name="Spirohn K."/>
            <person name="Hao T."/>
            <person name="Hu Y."/>
            <person name="Calderwood M."/>
            <person name="Hill D."/>
            <person name="Mohr S."/>
            <person name="Vidal M."/>
            <person name="Celniker S."/>
            <person name="Perrimon N."/>
        </authorList>
    </citation>
    <scope>NUCLEOTIDE SEQUENCE</scope>
    <source>
        <strain evidence="2">10N.222.48.A2</strain>
    </source>
</reference>
<evidence type="ECO:0000313" key="5">
    <source>
        <dbReference type="Proteomes" id="UP000308018"/>
    </source>
</evidence>
<name>A0A2N7NBH2_9VIBR</name>
<dbReference type="PANTHER" id="PTHR48079:SF6">
    <property type="entry name" value="NAD(P)-BINDING DOMAIN-CONTAINING PROTEIN-RELATED"/>
    <property type="match status" value="1"/>
</dbReference>
<reference evidence="3 5" key="4">
    <citation type="submission" date="2019-04" db="EMBL/GenBank/DDBJ databases">
        <title>A reverse ecology approach based on a biological definition of microbial populations.</title>
        <authorList>
            <person name="Arevalo P."/>
            <person name="Vaninsberghe D."/>
            <person name="Elsherbini J."/>
            <person name="Gore J."/>
            <person name="Polz M."/>
        </authorList>
    </citation>
    <scope>NUCLEOTIDE SEQUENCE [LARGE SCALE GENOMIC DNA]</scope>
    <source>
        <strain evidence="3 5">10N.222.45.A8</strain>
    </source>
</reference>
<dbReference type="RefSeq" id="WP_102258496.1">
    <property type="nucleotide sequence ID" value="NZ_MDBP01000113.1"/>
</dbReference>
<dbReference type="InterPro" id="IPR036291">
    <property type="entry name" value="NAD(P)-bd_dom_sf"/>
</dbReference>
<dbReference type="Gene3D" id="3.40.50.720">
    <property type="entry name" value="NAD(P)-binding Rossmann-like Domain"/>
    <property type="match status" value="1"/>
</dbReference>
<evidence type="ECO:0000313" key="4">
    <source>
        <dbReference type="Proteomes" id="UP000235579"/>
    </source>
</evidence>
<evidence type="ECO:0000259" key="1">
    <source>
        <dbReference type="Pfam" id="PF01370"/>
    </source>
</evidence>
<comment type="caution">
    <text evidence="2">The sequence shown here is derived from an EMBL/GenBank/DDBJ whole genome shotgun (WGS) entry which is preliminary data.</text>
</comment>
<accession>A0A2N7NBH2</accession>
<dbReference type="GO" id="GO:0005737">
    <property type="term" value="C:cytoplasm"/>
    <property type="evidence" value="ECO:0007669"/>
    <property type="project" value="TreeGrafter"/>
</dbReference>
<dbReference type="Proteomes" id="UP000308018">
    <property type="component" value="Unassembled WGS sequence"/>
</dbReference>
<dbReference type="InterPro" id="IPR001509">
    <property type="entry name" value="Epimerase_deHydtase"/>
</dbReference>
<dbReference type="Pfam" id="PF01370">
    <property type="entry name" value="Epimerase"/>
    <property type="match status" value="1"/>
</dbReference>
<dbReference type="InterPro" id="IPR051783">
    <property type="entry name" value="NAD(P)-dependent_oxidoreduct"/>
</dbReference>
<evidence type="ECO:0000313" key="3">
    <source>
        <dbReference type="EMBL" id="TKG36682.1"/>
    </source>
</evidence>
<reference evidence="2" key="3">
    <citation type="journal article" date="2018" name="Nature">
        <title>A major lineage of non-tailed dsDNA viruses as unrecognized killers of marine bacteria.</title>
        <authorList>
            <person name="Kauffman K.M."/>
            <person name="Hussain F.A."/>
            <person name="Yang J."/>
            <person name="Arevalo P."/>
            <person name="Brown J.M."/>
            <person name="Chang W.K."/>
            <person name="VanInsberghe D."/>
            <person name="Elsherbini J."/>
            <person name="Sharma R.S."/>
            <person name="Cutler M.B."/>
            <person name="Kelly L."/>
            <person name="Polz M.F."/>
        </authorList>
    </citation>
    <scope>NUCLEOTIDE SEQUENCE</scope>
    <source>
        <strain evidence="2">10N.222.48.A2</strain>
    </source>
</reference>
<gene>
    <name evidence="2" type="ORF">BCS92_03060</name>
    <name evidence="3" type="ORF">FC057_02000</name>
</gene>
<evidence type="ECO:0000313" key="2">
    <source>
        <dbReference type="EMBL" id="PMP08057.1"/>
    </source>
</evidence>
<reference evidence="4" key="1">
    <citation type="submission" date="2016-07" db="EMBL/GenBank/DDBJ databases">
        <title>Nontailed viruses are major unrecognized killers of bacteria in the ocean.</title>
        <authorList>
            <person name="Kauffman K."/>
            <person name="Hussain F."/>
            <person name="Yang J."/>
            <person name="Arevalo P."/>
            <person name="Brown J."/>
            <person name="Cutler M."/>
            <person name="Kelly L."/>
            <person name="Polz M.F."/>
        </authorList>
    </citation>
    <scope>NUCLEOTIDE SEQUENCE [LARGE SCALE GENOMIC DNA]</scope>
    <source>
        <strain evidence="4">10N.222.48.A2</strain>
    </source>
</reference>
<dbReference type="EMBL" id="SYVV01000004">
    <property type="protein sequence ID" value="TKG36682.1"/>
    <property type="molecule type" value="Genomic_DNA"/>
</dbReference>
<dbReference type="GO" id="GO:0004029">
    <property type="term" value="F:aldehyde dehydrogenase (NAD+) activity"/>
    <property type="evidence" value="ECO:0007669"/>
    <property type="project" value="TreeGrafter"/>
</dbReference>
<dbReference type="EMBL" id="MDBP01000113">
    <property type="protein sequence ID" value="PMP08057.1"/>
    <property type="molecule type" value="Genomic_DNA"/>
</dbReference>
<protein>
    <submittedName>
        <fullName evidence="3">NAD(P)-dependent oxidoreductase</fullName>
    </submittedName>
    <submittedName>
        <fullName evidence="2">NAD-dependent dehydratase</fullName>
    </submittedName>
</protein>
<organism evidence="2 4">
    <name type="scientific">Vibrio tasmaniensis</name>
    <dbReference type="NCBI Taxonomy" id="212663"/>
    <lineage>
        <taxon>Bacteria</taxon>
        <taxon>Pseudomonadati</taxon>
        <taxon>Pseudomonadota</taxon>
        <taxon>Gammaproteobacteria</taxon>
        <taxon>Vibrionales</taxon>
        <taxon>Vibrionaceae</taxon>
        <taxon>Vibrio</taxon>
    </lineage>
</organism>
<dbReference type="Proteomes" id="UP000235579">
    <property type="component" value="Unassembled WGS sequence"/>
</dbReference>
<feature type="domain" description="NAD-dependent epimerase/dehydratase" evidence="1">
    <location>
        <begin position="16"/>
        <end position="121"/>
    </location>
</feature>